<protein>
    <recommendedName>
        <fullName evidence="1">CdiI immunity protein domain-containing protein</fullName>
    </recommendedName>
</protein>
<evidence type="ECO:0000259" key="1">
    <source>
        <dbReference type="Pfam" id="PF18593"/>
    </source>
</evidence>
<organism evidence="2 3">
    <name type="scientific">Paludifilum halophilum</name>
    <dbReference type="NCBI Taxonomy" id="1642702"/>
    <lineage>
        <taxon>Bacteria</taxon>
        <taxon>Bacillati</taxon>
        <taxon>Bacillota</taxon>
        <taxon>Bacilli</taxon>
        <taxon>Bacillales</taxon>
        <taxon>Thermoactinomycetaceae</taxon>
        <taxon>Paludifilum</taxon>
    </lineage>
</organism>
<accession>A0A235B1D4</accession>
<evidence type="ECO:0000313" key="3">
    <source>
        <dbReference type="Proteomes" id="UP000215459"/>
    </source>
</evidence>
<dbReference type="AlphaFoldDB" id="A0A235B1D4"/>
<keyword evidence="3" id="KW-1185">Reference proteome</keyword>
<dbReference type="Proteomes" id="UP000215459">
    <property type="component" value="Unassembled WGS sequence"/>
</dbReference>
<name>A0A235B1D4_9BACL</name>
<dbReference type="InterPro" id="IPR041129">
    <property type="entry name" value="CdiI_2"/>
</dbReference>
<evidence type="ECO:0000313" key="2">
    <source>
        <dbReference type="EMBL" id="OYD06084.1"/>
    </source>
</evidence>
<dbReference type="EMBL" id="NOWF01000025">
    <property type="protein sequence ID" value="OYD06084.1"/>
    <property type="molecule type" value="Genomic_DNA"/>
</dbReference>
<sequence>MCDQEKIKDEMFDFLASEFHQDIESPEEALQELIRESDYIVLDNTLKFIKKFLELKISQEEKSEFIKEHACIYFPAIGMTPLEWLKKIATDLEQSVKVKKAEEKGR</sequence>
<proteinExistence type="predicted"/>
<dbReference type="OrthoDB" id="2969818at2"/>
<dbReference type="RefSeq" id="WP_094266028.1">
    <property type="nucleotide sequence ID" value="NZ_NOWF01000025.1"/>
</dbReference>
<reference evidence="2 3" key="1">
    <citation type="submission" date="2017-07" db="EMBL/GenBank/DDBJ databases">
        <title>The genome sequence of Paludifilum halophilum highlights mechanisms for microbial adaptation to high salt environemnts.</title>
        <authorList>
            <person name="Belbahri L."/>
        </authorList>
    </citation>
    <scope>NUCLEOTIDE SEQUENCE [LARGE SCALE GENOMIC DNA]</scope>
    <source>
        <strain evidence="2 3">DSM 102817</strain>
    </source>
</reference>
<dbReference type="Pfam" id="PF18593">
    <property type="entry name" value="CdiI_2"/>
    <property type="match status" value="1"/>
</dbReference>
<gene>
    <name evidence="2" type="ORF">CHM34_18190</name>
</gene>
<feature type="domain" description="CdiI immunity protein" evidence="1">
    <location>
        <begin position="13"/>
        <end position="91"/>
    </location>
</feature>
<comment type="caution">
    <text evidence="2">The sequence shown here is derived from an EMBL/GenBank/DDBJ whole genome shotgun (WGS) entry which is preliminary data.</text>
</comment>